<dbReference type="Proteomes" id="UP001595882">
    <property type="component" value="Unassembled WGS sequence"/>
</dbReference>
<evidence type="ECO:0000313" key="5">
    <source>
        <dbReference type="Proteomes" id="UP001595882"/>
    </source>
</evidence>
<proteinExistence type="inferred from homology"/>
<evidence type="ECO:0000313" key="4">
    <source>
        <dbReference type="EMBL" id="MFC4402305.1"/>
    </source>
</evidence>
<dbReference type="PANTHER" id="PTHR43540">
    <property type="entry name" value="PEROXYUREIDOACRYLATE/UREIDOACRYLATE AMIDOHYDROLASE-RELATED"/>
    <property type="match status" value="1"/>
</dbReference>
<dbReference type="InterPro" id="IPR036380">
    <property type="entry name" value="Isochorismatase-like_sf"/>
</dbReference>
<reference evidence="5" key="1">
    <citation type="journal article" date="2019" name="Int. J. Syst. Evol. Microbiol.">
        <title>The Global Catalogue of Microorganisms (GCM) 10K type strain sequencing project: providing services to taxonomists for standard genome sequencing and annotation.</title>
        <authorList>
            <consortium name="The Broad Institute Genomics Platform"/>
            <consortium name="The Broad Institute Genome Sequencing Center for Infectious Disease"/>
            <person name="Wu L."/>
            <person name="Ma J."/>
        </authorList>
    </citation>
    <scope>NUCLEOTIDE SEQUENCE [LARGE SCALE GENOMIC DNA]</scope>
    <source>
        <strain evidence="5">CCUG 37865</strain>
    </source>
</reference>
<evidence type="ECO:0000256" key="2">
    <source>
        <dbReference type="ARBA" id="ARBA00022801"/>
    </source>
</evidence>
<sequence length="173" mass="19891">MKKAAVMIIDMINDFDFLEGRMLLHHTRKIVPNIKKLKNFAEEHNLPVIYVNDHYNTWETDYKAIAEVCLTEDNKEIIEQGTPGKGDYFIMKPQMSGFFQTPLRSLLEELEIEHIIMAGIAGNICILFTANDAHMRGYTLHVPENCVASNTERHNEDALQLMKKVFKANTKPI</sequence>
<keyword evidence="5" id="KW-1185">Reference proteome</keyword>
<comment type="caution">
    <text evidence="4">The sequence shown here is derived from an EMBL/GenBank/DDBJ whole genome shotgun (WGS) entry which is preliminary data.</text>
</comment>
<feature type="domain" description="Isochorismatase-like" evidence="3">
    <location>
        <begin position="5"/>
        <end position="166"/>
    </location>
</feature>
<keyword evidence="2 4" id="KW-0378">Hydrolase</keyword>
<comment type="similarity">
    <text evidence="1">Belongs to the isochorismatase family.</text>
</comment>
<name>A0ABV8WR20_9BACI</name>
<dbReference type="EMBL" id="JBHSDT010000004">
    <property type="protein sequence ID" value="MFC4402305.1"/>
    <property type="molecule type" value="Genomic_DNA"/>
</dbReference>
<dbReference type="Gene3D" id="3.40.50.850">
    <property type="entry name" value="Isochorismatase-like"/>
    <property type="match status" value="1"/>
</dbReference>
<dbReference type="CDD" id="cd00431">
    <property type="entry name" value="cysteine_hydrolases"/>
    <property type="match status" value="1"/>
</dbReference>
<dbReference type="EC" id="3.-.-.-" evidence="4"/>
<protein>
    <submittedName>
        <fullName evidence="4">Isochorismatase family cysteine hydrolase</fullName>
        <ecNumber evidence="4">3.-.-.-</ecNumber>
    </submittedName>
</protein>
<accession>A0ABV8WR20</accession>
<dbReference type="GO" id="GO:0016787">
    <property type="term" value="F:hydrolase activity"/>
    <property type="evidence" value="ECO:0007669"/>
    <property type="project" value="UniProtKB-KW"/>
</dbReference>
<dbReference type="RefSeq" id="WP_390249784.1">
    <property type="nucleotide sequence ID" value="NZ_JBHSDT010000004.1"/>
</dbReference>
<dbReference type="PANTHER" id="PTHR43540:SF6">
    <property type="entry name" value="ISOCHORISMATASE-LIKE DOMAIN-CONTAINING PROTEIN"/>
    <property type="match status" value="1"/>
</dbReference>
<dbReference type="InterPro" id="IPR050272">
    <property type="entry name" value="Isochorismatase-like_hydrls"/>
</dbReference>
<dbReference type="Pfam" id="PF00857">
    <property type="entry name" value="Isochorismatase"/>
    <property type="match status" value="1"/>
</dbReference>
<dbReference type="InterPro" id="IPR000868">
    <property type="entry name" value="Isochorismatase-like_dom"/>
</dbReference>
<gene>
    <name evidence="4" type="ORF">ACFOY7_04400</name>
</gene>
<dbReference type="SUPFAM" id="SSF52499">
    <property type="entry name" value="Isochorismatase-like hydrolases"/>
    <property type="match status" value="1"/>
</dbReference>
<evidence type="ECO:0000256" key="1">
    <source>
        <dbReference type="ARBA" id="ARBA00006336"/>
    </source>
</evidence>
<evidence type="ECO:0000259" key="3">
    <source>
        <dbReference type="Pfam" id="PF00857"/>
    </source>
</evidence>
<organism evidence="4 5">
    <name type="scientific">Gracilibacillus xinjiangensis</name>
    <dbReference type="NCBI Taxonomy" id="1193282"/>
    <lineage>
        <taxon>Bacteria</taxon>
        <taxon>Bacillati</taxon>
        <taxon>Bacillota</taxon>
        <taxon>Bacilli</taxon>
        <taxon>Bacillales</taxon>
        <taxon>Bacillaceae</taxon>
        <taxon>Gracilibacillus</taxon>
    </lineage>
</organism>